<sequence>MNTSRRDRRTGLTSAALASLIYMIAAAFLLTATPAHACVLCMPYPKVTNADQVVGSGTAVFARENPARPFSYAVLETFKGRYDGSAIPLFLDSTTARALQLYPALQVILVQNGPGGAWRALGMAGREYQSVMRQVAQWDKSSKTLAERAVFFATYLRHADRRLAELAFLEVARAPYATLRDLKTSVARDDIYRIVNDLFHVEWHGLYILMLGMSDRPDDIAFVRGKLKTAAEYGLTINLGAYATALIEMTGADGVTRLAEEYFVEPGRSHAELLEIVKALSVQGTGGAVELRSAIVEAYGRLLAHHPELAGNVANDLSDWKVVRFVPRLREILNAGVGLDEASRFAIAMYLSSADEGRSSKAVFTRSGGLR</sequence>
<evidence type="ECO:0000313" key="2">
    <source>
        <dbReference type="EMBL" id="SDI48983.1"/>
    </source>
</evidence>
<feature type="chain" id="PRO_5011512357" evidence="1">
    <location>
        <begin position="38"/>
        <end position="371"/>
    </location>
</feature>
<feature type="signal peptide" evidence="1">
    <location>
        <begin position="1"/>
        <end position="37"/>
    </location>
</feature>
<dbReference type="Proteomes" id="UP000198894">
    <property type="component" value="Unassembled WGS sequence"/>
</dbReference>
<evidence type="ECO:0000256" key="1">
    <source>
        <dbReference type="SAM" id="SignalP"/>
    </source>
</evidence>
<organism evidence="2 3">
    <name type="scientific">Mesorhizobium muleiense</name>
    <dbReference type="NCBI Taxonomy" id="1004279"/>
    <lineage>
        <taxon>Bacteria</taxon>
        <taxon>Pseudomonadati</taxon>
        <taxon>Pseudomonadota</taxon>
        <taxon>Alphaproteobacteria</taxon>
        <taxon>Hyphomicrobiales</taxon>
        <taxon>Phyllobacteriaceae</taxon>
        <taxon>Mesorhizobium</taxon>
    </lineage>
</organism>
<proteinExistence type="predicted"/>
<protein>
    <submittedName>
        <fullName evidence="2">Uncharacterized protein</fullName>
    </submittedName>
</protein>
<dbReference type="EMBL" id="FNEE01000002">
    <property type="protein sequence ID" value="SDI48983.1"/>
    <property type="molecule type" value="Genomic_DNA"/>
</dbReference>
<evidence type="ECO:0000313" key="3">
    <source>
        <dbReference type="Proteomes" id="UP000198894"/>
    </source>
</evidence>
<gene>
    <name evidence="2" type="ORF">SAMN05428953_10296</name>
</gene>
<dbReference type="AlphaFoldDB" id="A0A1G8L021"/>
<reference evidence="3" key="1">
    <citation type="submission" date="2016-10" db="EMBL/GenBank/DDBJ databases">
        <authorList>
            <person name="Varghese N."/>
            <person name="Submissions S."/>
        </authorList>
    </citation>
    <scope>NUCLEOTIDE SEQUENCE [LARGE SCALE GENOMIC DNA]</scope>
    <source>
        <strain evidence="3">CGMCC 1.11022</strain>
    </source>
</reference>
<keyword evidence="1" id="KW-0732">Signal</keyword>
<keyword evidence="3" id="KW-1185">Reference proteome</keyword>
<name>A0A1G8L021_9HYPH</name>
<dbReference type="RefSeq" id="WP_091591013.1">
    <property type="nucleotide sequence ID" value="NZ_FNEE01000002.1"/>
</dbReference>
<accession>A0A1G8L021</accession>